<accession>A0A841QFW6</accession>
<feature type="region of interest" description="Disordered" evidence="1">
    <location>
        <begin position="94"/>
        <end position="113"/>
    </location>
</feature>
<gene>
    <name evidence="2" type="ORF">HNR55_001530</name>
</gene>
<protein>
    <submittedName>
        <fullName evidence="2">Negative regulator of replication initiation</fullName>
    </submittedName>
</protein>
<sequence>MSRKKRALAELEQVYAKIRSDIDNAGPDADFSFVSSLIISEERSEQVENKMAVFGCMEFIIPCAAAAFAETMRSYQAGRTPVQIAKLVNTYMNAGQDPQQKPWEQTPCSTMKH</sequence>
<organism evidence="2 3">
    <name type="scientific">Acetobacter lovaniensis</name>
    <dbReference type="NCBI Taxonomy" id="104100"/>
    <lineage>
        <taxon>Bacteria</taxon>
        <taxon>Pseudomonadati</taxon>
        <taxon>Pseudomonadota</taxon>
        <taxon>Alphaproteobacteria</taxon>
        <taxon>Acetobacterales</taxon>
        <taxon>Acetobacteraceae</taxon>
        <taxon>Acetobacter</taxon>
    </lineage>
</organism>
<dbReference type="AlphaFoldDB" id="A0A841QFW6"/>
<dbReference type="Proteomes" id="UP000578000">
    <property type="component" value="Unassembled WGS sequence"/>
</dbReference>
<name>A0A841QFW6_9PROT</name>
<evidence type="ECO:0000313" key="3">
    <source>
        <dbReference type="Proteomes" id="UP000578000"/>
    </source>
</evidence>
<proteinExistence type="predicted"/>
<reference evidence="2 3" key="1">
    <citation type="submission" date="2020-08" db="EMBL/GenBank/DDBJ databases">
        <title>Genomic Encyclopedia of Type Strains, Phase IV (KMG-IV): sequencing the most valuable type-strain genomes for metagenomic binning, comparative biology and taxonomic classification.</title>
        <authorList>
            <person name="Goeker M."/>
        </authorList>
    </citation>
    <scope>NUCLEOTIDE SEQUENCE [LARGE SCALE GENOMIC DNA]</scope>
    <source>
        <strain evidence="2 3">DSM 4491</strain>
    </source>
</reference>
<keyword evidence="3" id="KW-1185">Reference proteome</keyword>
<dbReference type="EMBL" id="JACHIE010000005">
    <property type="protein sequence ID" value="MBB6456947.1"/>
    <property type="molecule type" value="Genomic_DNA"/>
</dbReference>
<dbReference type="RefSeq" id="WP_166112926.1">
    <property type="nucleotide sequence ID" value="NZ_BAABDB010000040.1"/>
</dbReference>
<evidence type="ECO:0000256" key="1">
    <source>
        <dbReference type="SAM" id="MobiDB-lite"/>
    </source>
</evidence>
<evidence type="ECO:0000313" key="2">
    <source>
        <dbReference type="EMBL" id="MBB6456947.1"/>
    </source>
</evidence>
<comment type="caution">
    <text evidence="2">The sequence shown here is derived from an EMBL/GenBank/DDBJ whole genome shotgun (WGS) entry which is preliminary data.</text>
</comment>